<dbReference type="Pfam" id="PF02899">
    <property type="entry name" value="Phage_int_SAM_1"/>
    <property type="match status" value="1"/>
</dbReference>
<evidence type="ECO:0000256" key="1">
    <source>
        <dbReference type="ARBA" id="ARBA00010641"/>
    </source>
</evidence>
<dbReference type="eggNOG" id="COG4974">
    <property type="taxonomic scope" value="Bacteria"/>
</dbReference>
<dbReference type="PROSITE" id="PS51900">
    <property type="entry name" value="CB"/>
    <property type="match status" value="1"/>
</dbReference>
<feature type="domain" description="Core-binding (CB)" evidence="8">
    <location>
        <begin position="424"/>
        <end position="503"/>
    </location>
</feature>
<dbReference type="InterPro" id="IPR013324">
    <property type="entry name" value="RNA_pol_sigma_r3/r4-like"/>
</dbReference>
<dbReference type="Gene3D" id="1.10.1740.10">
    <property type="match status" value="1"/>
</dbReference>
<dbReference type="InterPro" id="IPR007627">
    <property type="entry name" value="RNA_pol_sigma70_r2"/>
</dbReference>
<evidence type="ECO:0000313" key="10">
    <source>
        <dbReference type="Proteomes" id="UP000195880"/>
    </source>
</evidence>
<dbReference type="InterPro" id="IPR013325">
    <property type="entry name" value="RNA_pol_sigma_r2"/>
</dbReference>
<dbReference type="SUPFAM" id="SSF56349">
    <property type="entry name" value="DNA breaking-rejoining enzymes"/>
    <property type="match status" value="1"/>
</dbReference>
<keyword evidence="10" id="KW-1185">Reference proteome</keyword>
<dbReference type="Pfam" id="PF04542">
    <property type="entry name" value="Sigma70_r2"/>
    <property type="match status" value="1"/>
</dbReference>
<dbReference type="PROSITE" id="PS01063">
    <property type="entry name" value="SIGMA70_ECF"/>
    <property type="match status" value="1"/>
</dbReference>
<dbReference type="Pfam" id="PF08281">
    <property type="entry name" value="Sigma70_r4_2"/>
    <property type="match status" value="1"/>
</dbReference>
<dbReference type="GO" id="GO:0003677">
    <property type="term" value="F:DNA binding"/>
    <property type="evidence" value="ECO:0007669"/>
    <property type="project" value="UniProtKB-UniRule"/>
</dbReference>
<sequence>MPVTDTHRTVDAVFKLESAKIIATLARMVRDVALAEELAQDALVAALEQWPASGVPDNPGAWLLAIAKRRAVDHIRRSRRLERKQEQLAHDLAHDRDQQPGPDSERDHHQDDVLRLMFISCHPLLPTRERLALTLRLLGGLTSGEIARAFLTDEQTIAQRIAAAKRTLADARVPFELPPGAELAERLASVLEVIYLIFNEGYAATSGDDLMRPGLTLEALRLGRLLAELAPQEAEVHGLVALMEIQQSRSAARTGPSGEPIPLHEQHRGRWDQLLVRRGFTAMLRAREIGAAPGPYVLQAAIAVSHAQAASAEDTDWARIASLYEALARLLPTPVVQLNRAVALAHAHGPQRGLDLVDSLTSAPALRDYHLLPGVRGDLLLRLGRSAEARREFERAAQLTRNVAERAFLLRRAEEITVTDASGPTLGQAAQVFLKCDDFTTPTVRSYAQTLRRLCRALGEGQPLHSMTAQQVARVFAATWPDAAATTWNRHRSAVRSFCAWADLDDLTVGLERRTGSGHATRPLSRTQLDALFGRTELPLRERTLWWLLHESGAGVTTVLSLNVEDLDLDDRRARTGGTWVSWRSGTARLLPALLSGRTRGPLFLADRRPAPARTPAAADLCPQTGRRRLSYERAEYLFKRTTKSLDPSADGYTLSQLKPHGSQEDAEPPSPHVRATGGPSDLHLTPT</sequence>
<dbReference type="SUPFAM" id="SSF88946">
    <property type="entry name" value="Sigma2 domain of RNA polymerase sigma factors"/>
    <property type="match status" value="1"/>
</dbReference>
<dbReference type="InterPro" id="IPR013249">
    <property type="entry name" value="RNA_pol_sigma70_r4_t2"/>
</dbReference>
<evidence type="ECO:0000256" key="5">
    <source>
        <dbReference type="PROSITE-ProRule" id="PRU01248"/>
    </source>
</evidence>
<dbReference type="SUPFAM" id="SSF88659">
    <property type="entry name" value="Sigma3 and sigma4 domains of RNA polymerase sigma factors"/>
    <property type="match status" value="1"/>
</dbReference>
<gene>
    <name evidence="9" type="ORF">SMD44_01075</name>
</gene>
<dbReference type="GO" id="GO:0006352">
    <property type="term" value="P:DNA-templated transcription initiation"/>
    <property type="evidence" value="ECO:0007669"/>
    <property type="project" value="InterPro"/>
</dbReference>
<dbReference type="InterPro" id="IPR014284">
    <property type="entry name" value="RNA_pol_sigma-70_dom"/>
</dbReference>
<dbReference type="PANTHER" id="PTHR47756:SF1">
    <property type="entry name" value="BLL0085 PROTEIN"/>
    <property type="match status" value="1"/>
</dbReference>
<dbReference type="InterPro" id="IPR011010">
    <property type="entry name" value="DNA_brk_join_enz"/>
</dbReference>
<dbReference type="EMBL" id="CP021748">
    <property type="protein sequence ID" value="ARX81677.1"/>
    <property type="molecule type" value="Genomic_DNA"/>
</dbReference>
<dbReference type="InterPro" id="IPR000838">
    <property type="entry name" value="RNA_pol_sigma70_ECF_CS"/>
</dbReference>
<proteinExistence type="inferred from homology"/>
<dbReference type="GO" id="GO:0015074">
    <property type="term" value="P:DNA integration"/>
    <property type="evidence" value="ECO:0007669"/>
    <property type="project" value="InterPro"/>
</dbReference>
<dbReference type="InterPro" id="IPR046531">
    <property type="entry name" value="DUF6596"/>
</dbReference>
<evidence type="ECO:0000256" key="3">
    <source>
        <dbReference type="ARBA" id="ARBA00023082"/>
    </source>
</evidence>
<evidence type="ECO:0000256" key="7">
    <source>
        <dbReference type="SAM" id="MobiDB-lite"/>
    </source>
</evidence>
<dbReference type="AlphaFoldDB" id="A0A1Z1W5J7"/>
<dbReference type="PANTHER" id="PTHR47756">
    <property type="entry name" value="BLL6612 PROTEIN-RELATED"/>
    <property type="match status" value="1"/>
</dbReference>
<dbReference type="eggNOG" id="COG4941">
    <property type="taxonomic scope" value="Bacteria"/>
</dbReference>
<comment type="similarity">
    <text evidence="1 6">Belongs to the sigma-70 factor family. ECF subfamily.</text>
</comment>
<dbReference type="STRING" id="67267.GCA_000716675_01110"/>
<dbReference type="GO" id="GO:0006950">
    <property type="term" value="P:response to stress"/>
    <property type="evidence" value="ECO:0007669"/>
    <property type="project" value="UniProtKB-ARBA"/>
</dbReference>
<evidence type="ECO:0000256" key="6">
    <source>
        <dbReference type="RuleBase" id="RU000716"/>
    </source>
</evidence>
<dbReference type="Proteomes" id="UP000195880">
    <property type="component" value="Chromosome"/>
</dbReference>
<dbReference type="Gene3D" id="1.10.10.10">
    <property type="entry name" value="Winged helix-like DNA-binding domain superfamily/Winged helix DNA-binding domain"/>
    <property type="match status" value="1"/>
</dbReference>
<keyword evidence="5 6" id="KW-0238">DNA-binding</keyword>
<keyword evidence="2 6" id="KW-0805">Transcription regulation</keyword>
<feature type="region of interest" description="Disordered" evidence="7">
    <location>
        <begin position="646"/>
        <end position="688"/>
    </location>
</feature>
<evidence type="ECO:0000256" key="4">
    <source>
        <dbReference type="ARBA" id="ARBA00023163"/>
    </source>
</evidence>
<reference evidence="9 10" key="1">
    <citation type="submission" date="2017-05" db="EMBL/GenBank/DDBJ databases">
        <title>Streptomyces alboflavus Genome sequencing and assembly.</title>
        <authorList>
            <person name="Wang Y."/>
            <person name="Du B."/>
            <person name="Ding Y."/>
            <person name="Liu H."/>
            <person name="Hou Q."/>
            <person name="Liu K."/>
            <person name="Wang C."/>
            <person name="Yao L."/>
        </authorList>
    </citation>
    <scope>NUCLEOTIDE SEQUENCE [LARGE SCALE GENOMIC DNA]</scope>
    <source>
        <strain evidence="9 10">MDJK44</strain>
    </source>
</reference>
<accession>A0A1Z1W5J7</accession>
<feature type="region of interest" description="Disordered" evidence="7">
    <location>
        <begin position="83"/>
        <end position="108"/>
    </location>
</feature>
<dbReference type="InterPro" id="IPR036388">
    <property type="entry name" value="WH-like_DNA-bd_sf"/>
</dbReference>
<evidence type="ECO:0000259" key="8">
    <source>
        <dbReference type="PROSITE" id="PS51900"/>
    </source>
</evidence>
<dbReference type="InterPro" id="IPR004107">
    <property type="entry name" value="Integrase_SAM-like_N"/>
</dbReference>
<protein>
    <recommendedName>
        <fullName evidence="6">RNA polymerase sigma factor</fullName>
    </recommendedName>
</protein>
<organism evidence="9 10">
    <name type="scientific">Streptomyces alboflavus</name>
    <dbReference type="NCBI Taxonomy" id="67267"/>
    <lineage>
        <taxon>Bacteria</taxon>
        <taxon>Bacillati</taxon>
        <taxon>Actinomycetota</taxon>
        <taxon>Actinomycetes</taxon>
        <taxon>Kitasatosporales</taxon>
        <taxon>Streptomycetaceae</taxon>
        <taxon>Streptomyces</taxon>
    </lineage>
</organism>
<dbReference type="NCBIfam" id="TIGR02937">
    <property type="entry name" value="sigma70-ECF"/>
    <property type="match status" value="1"/>
</dbReference>
<name>A0A1Z1W5J7_9ACTN</name>
<keyword evidence="3 6" id="KW-0731">Sigma factor</keyword>
<dbReference type="KEGG" id="salf:SMD44_01075"/>
<keyword evidence="4 6" id="KW-0804">Transcription</keyword>
<dbReference type="GO" id="GO:0016987">
    <property type="term" value="F:sigma factor activity"/>
    <property type="evidence" value="ECO:0007669"/>
    <property type="project" value="UniProtKB-KW"/>
</dbReference>
<evidence type="ECO:0000256" key="2">
    <source>
        <dbReference type="ARBA" id="ARBA00023015"/>
    </source>
</evidence>
<dbReference type="Pfam" id="PF20239">
    <property type="entry name" value="DUF6596"/>
    <property type="match status" value="1"/>
</dbReference>
<evidence type="ECO:0000313" key="9">
    <source>
        <dbReference type="EMBL" id="ARX81677.1"/>
    </source>
</evidence>
<dbReference type="InterPro" id="IPR044068">
    <property type="entry name" value="CB"/>
</dbReference>